<feature type="transmembrane region" description="Helical" evidence="9">
    <location>
        <begin position="523"/>
        <end position="545"/>
    </location>
</feature>
<dbReference type="InterPro" id="IPR020846">
    <property type="entry name" value="MFS_dom"/>
</dbReference>
<reference evidence="13" key="1">
    <citation type="submission" date="2023-06" db="EMBL/GenBank/DDBJ databases">
        <title>Genomic analysis of the entomopathogenic nematode Steinernema hermaphroditum.</title>
        <authorList>
            <person name="Schwarz E.M."/>
            <person name="Heppert J.K."/>
            <person name="Baniya A."/>
            <person name="Schwartz H.T."/>
            <person name="Tan C.-H."/>
            <person name="Antoshechkin I."/>
            <person name="Sternberg P.W."/>
            <person name="Goodrich-Blair H."/>
            <person name="Dillman A.R."/>
        </authorList>
    </citation>
    <scope>NUCLEOTIDE SEQUENCE</scope>
    <source>
        <strain evidence="13">PS9179</strain>
        <tissue evidence="13">Whole animal</tissue>
    </source>
</reference>
<feature type="transmembrane region" description="Helical" evidence="9">
    <location>
        <begin position="832"/>
        <end position="857"/>
    </location>
</feature>
<evidence type="ECO:0000256" key="7">
    <source>
        <dbReference type="RuleBase" id="RU004019"/>
    </source>
</evidence>
<dbReference type="Gene3D" id="1.20.1250.20">
    <property type="entry name" value="MFS general substrate transporter like domains"/>
    <property type="match status" value="1"/>
</dbReference>
<evidence type="ECO:0000259" key="10">
    <source>
        <dbReference type="PROSITE" id="PS50035"/>
    </source>
</evidence>
<comment type="caution">
    <text evidence="13">The sequence shown here is derived from an EMBL/GenBank/DDBJ whole genome shotgun (WGS) entry which is preliminary data.</text>
</comment>
<evidence type="ECO:0000259" key="12">
    <source>
        <dbReference type="PROSITE" id="PS50850"/>
    </source>
</evidence>
<feature type="transmembrane region" description="Helical" evidence="9">
    <location>
        <begin position="583"/>
        <end position="605"/>
    </location>
</feature>
<dbReference type="SMART" id="SM00413">
    <property type="entry name" value="ETS"/>
    <property type="match status" value="2"/>
</dbReference>
<feature type="domain" description="Major facilitator superfamily (MFS) profile" evidence="12">
    <location>
        <begin position="451"/>
        <end position="922"/>
    </location>
</feature>
<dbReference type="SMART" id="SM00155">
    <property type="entry name" value="PLDc"/>
    <property type="match status" value="2"/>
</dbReference>
<evidence type="ECO:0000259" key="11">
    <source>
        <dbReference type="PROSITE" id="PS50061"/>
    </source>
</evidence>
<feature type="region of interest" description="Disordered" evidence="8">
    <location>
        <begin position="40"/>
        <end position="70"/>
    </location>
</feature>
<evidence type="ECO:0000256" key="6">
    <source>
        <dbReference type="ARBA" id="ARBA00023136"/>
    </source>
</evidence>
<keyword evidence="14" id="KW-1185">Reference proteome</keyword>
<dbReference type="InterPro" id="IPR032803">
    <property type="entry name" value="PLDc_3"/>
</dbReference>
<gene>
    <name evidence="13" type="ORF">QR680_004126</name>
</gene>
<dbReference type="Gene3D" id="1.10.10.10">
    <property type="entry name" value="Winged helix-like DNA-binding domain superfamily/Winged helix DNA-binding domain"/>
    <property type="match status" value="2"/>
</dbReference>
<sequence length="1498" mass="167888">MGRPALPVQFLLVALATALVTSGIWIGAYFAVRSKETHTTNVSCPSIGSSGSGNGTGSPNDEPVPANDDPKCTESCHYSLVESIPVGLTFSSPTFNSTYETWMELMNRAESEIDIISYYWTLNPEDTGDGFKNDSTADYGMSIFNNIIKTAQRNITIRIVQNSAESGYAETAYLEKHGYAQVRTMNFTRFFGAGILHTKAWIVDKKHFYVGSANLDWRSLRQVKELGVGVFDCPCLGNDMYKLFELNWEMGAPMKEVPKQFPDALATYYNQQNPMQVTLAGQPSAVYLSAAPPQLRAAGRENDGDAILKTIRNAQKFVHISVMDYIPATLYYKDNFYWPLIDEALRSAAFDRGVHVRFMMSRWRYTEKDFYAHLHSLASINGHLSCRKYYDPTAGHNECINGTQGSIEVRLFEVPLKGWEHIPYARVNHNKYMVTDNTAYIGTSNWSGDYFLVTGGIGFVLQGADVTMSRRLGLVTVVHALLGSFGDIEANILNFMTIPVRKMFNESVERHYGIVLHEETFNLVYSSVAVTFFVGILVGAVLMGYLMDFYGRKETGVIVRSSLGIICGVCMYLSGTFCSIELFIIGHFIAGLVNVLKIVLIIYVAECSPDKSRGLTAMALGSGGFIVVLMATPLCLPTYLGNDTNWTILPALCAVLSAVHLTISLMFPQSPKHLYITLHDKEKCRETISFYHGPAADLDAVEEEYEQERLYLQQGHATVKEVWNNKTLRRSLIIISICAFVPAASAINVKSQYHAAMLMSFGLTQSQAMLAIMVILLGGSPLCLLAPWLIERMGRRPLILLVCGLCVGEWLLLGSAQFVVDMNIQVDLLSSTLGIIGSIFGQAANMLGLLTFTAILISEMCPHTARAAISQVAQIIPIVFAMATVLLYPLAVQIVGFMFHAFMVIVSAMLLYACYAMIPETKGLPVDEIMHKISCVDHPPVVRSESREELINRPARYALIAERLKNRVPQQITNWNAQDVALFVETTFNVFGFNMEESSSDSLNLYDTNELRFNPAMLNGHYIKLHDSTEGLIVFFSLVWNNYLGPILATALEAVEAAFIEMESRHCSALPHCNELLLQPSSPVPLASDCSPTEVARSRSSSTDHDFLTPPTSSDSEVEYSGHPSKQSKLLLWQFLWSLLISGEHSDKIIWTNEQNLEFKLTRRDLVAELWGKIKPRKSRGKKMTYKSLSRSIRSYYSKGIINHSNESQMMFFFGVENLRRNGYINEPTAHARSPADGEPSTDWYIPRDVESTWFDHCHTPSFEPTAHARSPADGEPSTDWYIPRDVESTWFDHCLTPSFYQSLTASLQANSLPGDISDWTADHVSICNNFVYGALDLEPGPYNPFSLLGSDIQQLSYEQMVEIWGANYGPLLHTVFQELGATHYETYDRPPTELSVLPTGARKVLWRFLLLLVNDPQHSDITVWTDRSLHEFMFTNPERAAYLWGLHKTGDPNNDMDYGKMSRALRQYYKSQIMIKPNKRRYVLRFGIDNLKEHGLA</sequence>
<dbReference type="GO" id="GO:0043565">
    <property type="term" value="F:sequence-specific DNA binding"/>
    <property type="evidence" value="ECO:0007669"/>
    <property type="project" value="InterPro"/>
</dbReference>
<feature type="domain" description="PLD phosphodiesterase" evidence="10">
    <location>
        <begin position="424"/>
        <end position="450"/>
    </location>
</feature>
<feature type="domain" description="ETS" evidence="11">
    <location>
        <begin position="1404"/>
        <end position="1488"/>
    </location>
</feature>
<dbReference type="InterPro" id="IPR036390">
    <property type="entry name" value="WH_DNA-bd_sf"/>
</dbReference>
<dbReference type="Proteomes" id="UP001175271">
    <property type="component" value="Unassembled WGS sequence"/>
</dbReference>
<dbReference type="Pfam" id="PF13918">
    <property type="entry name" value="PLDc_3"/>
    <property type="match status" value="1"/>
</dbReference>
<protein>
    <recommendedName>
        <fullName evidence="15">Major facilitator superfamily (MFS) profile domain-containing protein</fullName>
    </recommendedName>
</protein>
<feature type="transmembrane region" description="Helical" evidence="9">
    <location>
        <begin position="769"/>
        <end position="790"/>
    </location>
</feature>
<dbReference type="Pfam" id="PF00083">
    <property type="entry name" value="Sugar_tr"/>
    <property type="match status" value="1"/>
</dbReference>
<feature type="transmembrane region" description="Helical" evidence="9">
    <location>
        <begin position="557"/>
        <end position="577"/>
    </location>
</feature>
<dbReference type="InterPro" id="IPR036388">
    <property type="entry name" value="WH-like_DNA-bd_sf"/>
</dbReference>
<feature type="transmembrane region" description="Helical" evidence="9">
    <location>
        <begin position="617"/>
        <end position="640"/>
    </location>
</feature>
<dbReference type="PRINTS" id="PR00454">
    <property type="entry name" value="ETSDOMAIN"/>
</dbReference>
<dbReference type="Pfam" id="PF00178">
    <property type="entry name" value="Ets"/>
    <property type="match status" value="2"/>
</dbReference>
<dbReference type="Pfam" id="PF00614">
    <property type="entry name" value="PLDc"/>
    <property type="match status" value="1"/>
</dbReference>
<feature type="domain" description="ETS" evidence="11">
    <location>
        <begin position="1130"/>
        <end position="1215"/>
    </location>
</feature>
<dbReference type="SUPFAM" id="SSF46785">
    <property type="entry name" value="Winged helix' DNA-binding domain"/>
    <property type="match status" value="2"/>
</dbReference>
<keyword evidence="7" id="KW-0238">DNA-binding</keyword>
<dbReference type="Gene3D" id="3.30.870.10">
    <property type="entry name" value="Endonuclease Chain A"/>
    <property type="match status" value="2"/>
</dbReference>
<accession>A0AA39HNT1</accession>
<dbReference type="GO" id="GO:0016020">
    <property type="term" value="C:membrane"/>
    <property type="evidence" value="ECO:0007669"/>
    <property type="project" value="UniProtKB-SubCell"/>
</dbReference>
<evidence type="ECO:0000256" key="8">
    <source>
        <dbReference type="SAM" id="MobiDB-lite"/>
    </source>
</evidence>
<dbReference type="SUPFAM" id="SSF56024">
    <property type="entry name" value="Phospholipase D/nuclease"/>
    <property type="match status" value="2"/>
</dbReference>
<keyword evidence="6 9" id="KW-0472">Membrane</keyword>
<dbReference type="EMBL" id="JAUCMV010000003">
    <property type="protein sequence ID" value="KAK0408734.1"/>
    <property type="molecule type" value="Genomic_DNA"/>
</dbReference>
<dbReference type="InterPro" id="IPR001736">
    <property type="entry name" value="PLipase_D/transphosphatidylase"/>
</dbReference>
<evidence type="ECO:0000256" key="3">
    <source>
        <dbReference type="ARBA" id="ARBA00008664"/>
    </source>
</evidence>
<dbReference type="PROSITE" id="PS50061">
    <property type="entry name" value="ETS_DOMAIN_3"/>
    <property type="match status" value="2"/>
</dbReference>
<evidence type="ECO:0000256" key="5">
    <source>
        <dbReference type="ARBA" id="ARBA00022989"/>
    </source>
</evidence>
<feature type="transmembrane region" description="Helical" evidence="9">
    <location>
        <begin position="797"/>
        <end position="820"/>
    </location>
</feature>
<organism evidence="13 14">
    <name type="scientific">Steinernema hermaphroditum</name>
    <dbReference type="NCBI Taxonomy" id="289476"/>
    <lineage>
        <taxon>Eukaryota</taxon>
        <taxon>Metazoa</taxon>
        <taxon>Ecdysozoa</taxon>
        <taxon>Nematoda</taxon>
        <taxon>Chromadorea</taxon>
        <taxon>Rhabditida</taxon>
        <taxon>Tylenchina</taxon>
        <taxon>Panagrolaimomorpha</taxon>
        <taxon>Strongyloidoidea</taxon>
        <taxon>Steinernematidae</taxon>
        <taxon>Steinernema</taxon>
    </lineage>
</organism>
<dbReference type="PANTHER" id="PTHR10185:SF12">
    <property type="entry name" value="PLD PHOSPHODIESTERASE DOMAIN-CONTAINING PROTEIN"/>
    <property type="match status" value="1"/>
</dbReference>
<feature type="transmembrane region" description="Helical" evidence="9">
    <location>
        <begin position="646"/>
        <end position="667"/>
    </location>
</feature>
<name>A0AA39HNT1_9BILA</name>
<keyword evidence="4 9" id="KW-0812">Transmembrane</keyword>
<dbReference type="GO" id="GO:0005634">
    <property type="term" value="C:nucleus"/>
    <property type="evidence" value="ECO:0007669"/>
    <property type="project" value="UniProtKB-SubCell"/>
</dbReference>
<dbReference type="CDD" id="cd09106">
    <property type="entry name" value="PLDc_vPLD3_4_5_like_1"/>
    <property type="match status" value="1"/>
</dbReference>
<evidence type="ECO:0000256" key="2">
    <source>
        <dbReference type="ARBA" id="ARBA00005562"/>
    </source>
</evidence>
<keyword evidence="5 9" id="KW-1133">Transmembrane helix</keyword>
<dbReference type="InterPro" id="IPR036259">
    <property type="entry name" value="MFS_trans_sf"/>
</dbReference>
<dbReference type="CDD" id="cd09107">
    <property type="entry name" value="PLDc_vPLD3_4_5_like_2"/>
    <property type="match status" value="1"/>
</dbReference>
<comment type="similarity">
    <text evidence="2 7">Belongs to the ETS family.</text>
</comment>
<evidence type="ECO:0008006" key="15">
    <source>
        <dbReference type="Google" id="ProtNLM"/>
    </source>
</evidence>
<comment type="subcellular location">
    <subcellularLocation>
        <location evidence="1">Membrane</location>
        <topology evidence="1">Multi-pass membrane protein</topology>
    </subcellularLocation>
    <subcellularLocation>
        <location evidence="7">Nucleus</location>
    </subcellularLocation>
</comment>
<dbReference type="GO" id="GO:0003824">
    <property type="term" value="F:catalytic activity"/>
    <property type="evidence" value="ECO:0007669"/>
    <property type="project" value="InterPro"/>
</dbReference>
<dbReference type="SUPFAM" id="SSF103473">
    <property type="entry name" value="MFS general substrate transporter"/>
    <property type="match status" value="1"/>
</dbReference>
<feature type="transmembrane region" description="Helical" evidence="9">
    <location>
        <begin position="869"/>
        <end position="891"/>
    </location>
</feature>
<feature type="transmembrane region" description="Helical" evidence="9">
    <location>
        <begin position="12"/>
        <end position="32"/>
    </location>
</feature>
<evidence type="ECO:0000256" key="9">
    <source>
        <dbReference type="SAM" id="Phobius"/>
    </source>
</evidence>
<feature type="domain" description="PLD phosphodiesterase" evidence="10">
    <location>
        <begin position="192"/>
        <end position="219"/>
    </location>
</feature>
<dbReference type="GO" id="GO:0003700">
    <property type="term" value="F:DNA-binding transcription factor activity"/>
    <property type="evidence" value="ECO:0007669"/>
    <property type="project" value="InterPro"/>
</dbReference>
<dbReference type="InterPro" id="IPR000418">
    <property type="entry name" value="Ets_dom"/>
</dbReference>
<dbReference type="InterPro" id="IPR005828">
    <property type="entry name" value="MFS_sugar_transport-like"/>
</dbReference>
<evidence type="ECO:0000256" key="1">
    <source>
        <dbReference type="ARBA" id="ARBA00004141"/>
    </source>
</evidence>
<dbReference type="PANTHER" id="PTHR10185">
    <property type="entry name" value="PHOSPHOLIPASE D - RELATED"/>
    <property type="match status" value="1"/>
</dbReference>
<dbReference type="PROSITE" id="PS50035">
    <property type="entry name" value="PLD"/>
    <property type="match status" value="2"/>
</dbReference>
<keyword evidence="7" id="KW-0539">Nucleus</keyword>
<evidence type="ECO:0000313" key="13">
    <source>
        <dbReference type="EMBL" id="KAK0408734.1"/>
    </source>
</evidence>
<evidence type="ECO:0000313" key="14">
    <source>
        <dbReference type="Proteomes" id="UP001175271"/>
    </source>
</evidence>
<comment type="similarity">
    <text evidence="3">Belongs to the phospholipase D family.</text>
</comment>
<dbReference type="GO" id="GO:0022857">
    <property type="term" value="F:transmembrane transporter activity"/>
    <property type="evidence" value="ECO:0007669"/>
    <property type="project" value="InterPro"/>
</dbReference>
<evidence type="ECO:0000256" key="4">
    <source>
        <dbReference type="ARBA" id="ARBA00022692"/>
    </source>
</evidence>
<dbReference type="PROSITE" id="PS50850">
    <property type="entry name" value="MFS"/>
    <property type="match status" value="1"/>
</dbReference>
<dbReference type="InterPro" id="IPR050874">
    <property type="entry name" value="Diverse_PLD-related"/>
</dbReference>
<feature type="transmembrane region" description="Helical" evidence="9">
    <location>
        <begin position="732"/>
        <end position="749"/>
    </location>
</feature>
<proteinExistence type="inferred from homology"/>
<feature type="region of interest" description="Disordered" evidence="8">
    <location>
        <begin position="1089"/>
        <end position="1121"/>
    </location>
</feature>